<organism evidence="2 3">
    <name type="scientific">Granulibacter bethesdensis</name>
    <dbReference type="NCBI Taxonomy" id="364410"/>
    <lineage>
        <taxon>Bacteria</taxon>
        <taxon>Pseudomonadati</taxon>
        <taxon>Pseudomonadota</taxon>
        <taxon>Alphaproteobacteria</taxon>
        <taxon>Acetobacterales</taxon>
        <taxon>Acetobacteraceae</taxon>
        <taxon>Granulibacter</taxon>
    </lineage>
</organism>
<sequence>MLLSQTQDDVPFWTAPKSKGRPEWRPLLHSSPTKMISDQQS</sequence>
<proteinExistence type="predicted"/>
<feature type="compositionally biased region" description="Polar residues" evidence="1">
    <location>
        <begin position="30"/>
        <end position="41"/>
    </location>
</feature>
<accession>A0AAN0RBM2</accession>
<evidence type="ECO:0000313" key="2">
    <source>
        <dbReference type="EMBL" id="AHJ61778.1"/>
    </source>
</evidence>
<name>A0AAN0RBM2_9PROT</name>
<reference evidence="3" key="1">
    <citation type="submission" date="2012-06" db="EMBL/GenBank/DDBJ databases">
        <title>Genome analysis of multiple Granulibacter bethesdensis isolates demonstrates substantial genome diversity.</title>
        <authorList>
            <person name="Greenberg D.E."/>
            <person name="Porcella S.F."/>
            <person name="Zarember K."/>
            <person name="Zelazny A.M."/>
            <person name="Bruno D."/>
            <person name="Martens C."/>
            <person name="Barbian K.D."/>
            <person name="Jaske E."/>
            <person name="Holland S.M."/>
        </authorList>
    </citation>
    <scope>NUCLEOTIDE SEQUENCE [LARGE SCALE GENOMIC DNA]</scope>
    <source>
        <strain evidence="3">CGDNIH3</strain>
    </source>
</reference>
<dbReference type="EMBL" id="CP003181">
    <property type="protein sequence ID" value="AHJ61778.1"/>
    <property type="molecule type" value="Genomic_DNA"/>
</dbReference>
<dbReference type="AlphaFoldDB" id="A0AAN0RBM2"/>
<protein>
    <submittedName>
        <fullName evidence="2">Uncharacterized protein</fullName>
    </submittedName>
</protein>
<gene>
    <name evidence="2" type="ORF">GbCGDNIH3_7209</name>
</gene>
<evidence type="ECO:0000313" key="3">
    <source>
        <dbReference type="Proteomes" id="UP000019438"/>
    </source>
</evidence>
<dbReference type="KEGG" id="gbc:GbCGDNIH3_7209"/>
<feature type="region of interest" description="Disordered" evidence="1">
    <location>
        <begin position="1"/>
        <end position="41"/>
    </location>
</feature>
<dbReference type="Proteomes" id="UP000019438">
    <property type="component" value="Chromosome"/>
</dbReference>
<evidence type="ECO:0000256" key="1">
    <source>
        <dbReference type="SAM" id="MobiDB-lite"/>
    </source>
</evidence>